<accession>A0A835Z546</accession>
<protein>
    <submittedName>
        <fullName evidence="6">Uncharacterized protein</fullName>
    </submittedName>
</protein>
<dbReference type="GO" id="GO:0006351">
    <property type="term" value="P:DNA-templated transcription"/>
    <property type="evidence" value="ECO:0007669"/>
    <property type="project" value="InterPro"/>
</dbReference>
<dbReference type="Proteomes" id="UP000664859">
    <property type="component" value="Unassembled WGS sequence"/>
</dbReference>
<keyword evidence="4" id="KW-0804">Transcription</keyword>
<reference evidence="6" key="1">
    <citation type="submission" date="2021-02" db="EMBL/GenBank/DDBJ databases">
        <title>First Annotated Genome of the Yellow-green Alga Tribonema minus.</title>
        <authorList>
            <person name="Mahan K.M."/>
        </authorList>
    </citation>
    <scope>NUCLEOTIDE SEQUENCE</scope>
    <source>
        <strain evidence="6">UTEX B ZZ1240</strain>
    </source>
</reference>
<dbReference type="EMBL" id="JAFCMP010000099">
    <property type="protein sequence ID" value="KAG5186976.1"/>
    <property type="molecule type" value="Genomic_DNA"/>
</dbReference>
<dbReference type="GO" id="GO:0000428">
    <property type="term" value="C:DNA-directed RNA polymerase complex"/>
    <property type="evidence" value="ECO:0007669"/>
    <property type="project" value="UniProtKB-KW"/>
</dbReference>
<keyword evidence="5" id="KW-0539">Nucleus</keyword>
<dbReference type="Pfam" id="PF06870">
    <property type="entry name" value="RNA_pol_I_A49"/>
    <property type="match status" value="1"/>
</dbReference>
<sequence length="102" mass="11384">MRTKQLTERLQVHLLCVALAVEECSLDFAPLAHDLKLDIKKLDIKKECSLDFAPLAHDLKLDIKKATQLMRQLGCTIKSNSTVATLKVPLKFPSASRGKRAN</sequence>
<dbReference type="GO" id="GO:0003677">
    <property type="term" value="F:DNA binding"/>
    <property type="evidence" value="ECO:0007669"/>
    <property type="project" value="InterPro"/>
</dbReference>
<evidence type="ECO:0000256" key="2">
    <source>
        <dbReference type="ARBA" id="ARBA00009430"/>
    </source>
</evidence>
<dbReference type="InterPro" id="IPR009668">
    <property type="entry name" value="RNA_pol-assoc_fac_A49-like"/>
</dbReference>
<keyword evidence="3" id="KW-0240">DNA-directed RNA polymerase</keyword>
<dbReference type="PANTHER" id="PTHR14440">
    <property type="entry name" value="DNA-DIRECTED RNA POLYMERASE I SUBUNIT RPA49"/>
    <property type="match status" value="1"/>
</dbReference>
<evidence type="ECO:0000256" key="3">
    <source>
        <dbReference type="ARBA" id="ARBA00022478"/>
    </source>
</evidence>
<evidence type="ECO:0000256" key="1">
    <source>
        <dbReference type="ARBA" id="ARBA00004604"/>
    </source>
</evidence>
<name>A0A835Z546_9STRA</name>
<evidence type="ECO:0000256" key="5">
    <source>
        <dbReference type="ARBA" id="ARBA00023242"/>
    </source>
</evidence>
<dbReference type="GO" id="GO:0005730">
    <property type="term" value="C:nucleolus"/>
    <property type="evidence" value="ECO:0007669"/>
    <property type="project" value="UniProtKB-SubCell"/>
</dbReference>
<comment type="caution">
    <text evidence="6">The sequence shown here is derived from an EMBL/GenBank/DDBJ whole genome shotgun (WGS) entry which is preliminary data.</text>
</comment>
<comment type="subcellular location">
    <subcellularLocation>
        <location evidence="1">Nucleus</location>
        <location evidence="1">Nucleolus</location>
    </subcellularLocation>
</comment>
<evidence type="ECO:0000313" key="6">
    <source>
        <dbReference type="EMBL" id="KAG5186976.1"/>
    </source>
</evidence>
<organism evidence="6 7">
    <name type="scientific">Tribonema minus</name>
    <dbReference type="NCBI Taxonomy" id="303371"/>
    <lineage>
        <taxon>Eukaryota</taxon>
        <taxon>Sar</taxon>
        <taxon>Stramenopiles</taxon>
        <taxon>Ochrophyta</taxon>
        <taxon>PX clade</taxon>
        <taxon>Xanthophyceae</taxon>
        <taxon>Tribonematales</taxon>
        <taxon>Tribonemataceae</taxon>
        <taxon>Tribonema</taxon>
    </lineage>
</organism>
<evidence type="ECO:0000256" key="4">
    <source>
        <dbReference type="ARBA" id="ARBA00023163"/>
    </source>
</evidence>
<proteinExistence type="inferred from homology"/>
<comment type="similarity">
    <text evidence="2">Belongs to the eukaryotic RPA49/POLR1E RNA polymerase subunit family.</text>
</comment>
<keyword evidence="7" id="KW-1185">Reference proteome</keyword>
<gene>
    <name evidence="6" type="ORF">JKP88DRAFT_288424</name>
</gene>
<dbReference type="AlphaFoldDB" id="A0A835Z546"/>
<evidence type="ECO:0000313" key="7">
    <source>
        <dbReference type="Proteomes" id="UP000664859"/>
    </source>
</evidence>